<organism evidence="1">
    <name type="scientific">freshwater metagenome</name>
    <dbReference type="NCBI Taxonomy" id="449393"/>
    <lineage>
        <taxon>unclassified sequences</taxon>
        <taxon>metagenomes</taxon>
        <taxon>ecological metagenomes</taxon>
    </lineage>
</organism>
<dbReference type="InterPro" id="IPR002591">
    <property type="entry name" value="Phosphodiest/P_Trfase"/>
</dbReference>
<accession>A0A6J7PU24</accession>
<evidence type="ECO:0000313" key="2">
    <source>
        <dbReference type="EMBL" id="CAB5066827.1"/>
    </source>
</evidence>
<dbReference type="InterPro" id="IPR017850">
    <property type="entry name" value="Alkaline_phosphatase_core_sf"/>
</dbReference>
<proteinExistence type="predicted"/>
<dbReference type="PANTHER" id="PTHR10151">
    <property type="entry name" value="ECTONUCLEOTIDE PYROPHOSPHATASE/PHOSPHODIESTERASE"/>
    <property type="match status" value="1"/>
</dbReference>
<name>A0A6J7PU24_9ZZZZ</name>
<reference evidence="1" key="1">
    <citation type="submission" date="2020-05" db="EMBL/GenBank/DDBJ databases">
        <authorList>
            <person name="Chiriac C."/>
            <person name="Salcher M."/>
            <person name="Ghai R."/>
            <person name="Kavagutti S V."/>
        </authorList>
    </citation>
    <scope>NUCLEOTIDE SEQUENCE</scope>
</reference>
<dbReference type="EMBL" id="CAFBQU010000039">
    <property type="protein sequence ID" value="CAB5066827.1"/>
    <property type="molecule type" value="Genomic_DNA"/>
</dbReference>
<protein>
    <submittedName>
        <fullName evidence="1">Unannotated protein</fullName>
    </submittedName>
</protein>
<dbReference type="PANTHER" id="PTHR10151:SF120">
    <property type="entry name" value="BIS(5'-ADENOSYL)-TRIPHOSPHATASE"/>
    <property type="match status" value="1"/>
</dbReference>
<dbReference type="EMBL" id="CAFBPN010000001">
    <property type="protein sequence ID" value="CAB5006743.1"/>
    <property type="molecule type" value="Genomic_DNA"/>
</dbReference>
<dbReference type="AlphaFoldDB" id="A0A6J7PU24"/>
<dbReference type="Pfam" id="PF01663">
    <property type="entry name" value="Phosphodiest"/>
    <property type="match status" value="1"/>
</dbReference>
<dbReference type="GO" id="GO:0016787">
    <property type="term" value="F:hydrolase activity"/>
    <property type="evidence" value="ECO:0007669"/>
    <property type="project" value="UniProtKB-ARBA"/>
</dbReference>
<sequence>MPIEVAIEPVLPDFSGGAICNIIPYLLSPQATQHGKAPDWLPGAAVGAKRAVVLIVDGLGWNQFQERTALAPTMANMSASRITSVAPTTTATALTSIATGLAPGEHGIVGYRMQIDSYVMNSLRWADEKGDLRRQFPPHDVQPFPPFLGSSVPVISKAELEGSGFTEAHLQGVRHHGWRVSSSIPVIIEELLNAGENFVYAYYDGIDKIAHERGFGAFYDAELRVVDALISDIISRLPSDTALYVTADHGQVHVNDNVVRLDNDVMNLVRTQSGEGRFRWLHARRGMEAQLLEVCAEKFSHCAWVRSQEQILDEQWFGPVMRPVVQRRLGEVALVPFEPVTFFDPADSGPFQLVCRHGSLTADEMYVPLLVHRS</sequence>
<dbReference type="Gene3D" id="3.40.720.10">
    <property type="entry name" value="Alkaline Phosphatase, subunit A"/>
    <property type="match status" value="1"/>
</dbReference>
<dbReference type="SUPFAM" id="SSF53649">
    <property type="entry name" value="Alkaline phosphatase-like"/>
    <property type="match status" value="1"/>
</dbReference>
<evidence type="ECO:0000313" key="1">
    <source>
        <dbReference type="EMBL" id="CAB5006743.1"/>
    </source>
</evidence>
<gene>
    <name evidence="1" type="ORF">UFOPK4098_00062</name>
    <name evidence="2" type="ORF">UFOPK4347_01290</name>
</gene>